<reference evidence="1 2" key="1">
    <citation type="submission" date="2017-02" db="EMBL/GenBank/DDBJ databases">
        <authorList>
            <person name="Peterson S.W."/>
        </authorList>
    </citation>
    <scope>NUCLEOTIDE SEQUENCE [LARGE SCALE GENOMIC DNA]</scope>
    <source>
        <strain evidence="1 2">ATCC BAA-909</strain>
    </source>
</reference>
<organism evidence="1 2">
    <name type="scientific">Treponema berlinense</name>
    <dbReference type="NCBI Taxonomy" id="225004"/>
    <lineage>
        <taxon>Bacteria</taxon>
        <taxon>Pseudomonadati</taxon>
        <taxon>Spirochaetota</taxon>
        <taxon>Spirochaetia</taxon>
        <taxon>Spirochaetales</taxon>
        <taxon>Treponemataceae</taxon>
        <taxon>Treponema</taxon>
    </lineage>
</organism>
<dbReference type="STRING" id="225004.SAMN02745152_01370"/>
<gene>
    <name evidence="1" type="ORF">SAMN02745152_01370</name>
</gene>
<proteinExistence type="predicted"/>
<evidence type="ECO:0000313" key="2">
    <source>
        <dbReference type="Proteomes" id="UP000190395"/>
    </source>
</evidence>
<sequence length="180" mass="22254">MVKYKEDYYKLFHVHYQQYPDDVMENIYWLEQAVKADFCNPLYANVKIDDEKDWEKYRYLFMMHINLKLIEQHMRLGRIYDKKTVKFYDAPWKDIYIENLQKTLSCYQAGLYYWQEAKLWAEKANVKRFQFLTLTDIQNWEDERERIGNGKLNYEKILNREIARVQKNISDFESMTDKTY</sequence>
<dbReference type="Proteomes" id="UP000190395">
    <property type="component" value="Unassembled WGS sequence"/>
</dbReference>
<name>A0A1T4NXC9_9SPIR</name>
<dbReference type="EMBL" id="FUXC01000007">
    <property type="protein sequence ID" value="SJZ83893.1"/>
    <property type="molecule type" value="Genomic_DNA"/>
</dbReference>
<keyword evidence="2" id="KW-1185">Reference proteome</keyword>
<evidence type="ECO:0000313" key="1">
    <source>
        <dbReference type="EMBL" id="SJZ83893.1"/>
    </source>
</evidence>
<accession>A0A1T4NXC9</accession>
<protein>
    <submittedName>
        <fullName evidence="1">Uncharacterized protein</fullName>
    </submittedName>
</protein>
<dbReference type="AlphaFoldDB" id="A0A1T4NXC9"/>